<dbReference type="Gene3D" id="3.40.50.300">
    <property type="entry name" value="P-loop containing nucleotide triphosphate hydrolases"/>
    <property type="match status" value="1"/>
</dbReference>
<dbReference type="SMART" id="SM00382">
    <property type="entry name" value="AAA"/>
    <property type="match status" value="1"/>
</dbReference>
<dbReference type="PANTHER" id="PTHR42734:SF5">
    <property type="entry name" value="IRON TRANSPORT SYSTEM ATP-BINDING PROTEIN HI_0361-RELATED"/>
    <property type="match status" value="1"/>
</dbReference>
<dbReference type="STRING" id="993073.AS029_14330"/>
<dbReference type="InterPro" id="IPR017871">
    <property type="entry name" value="ABC_transporter-like_CS"/>
</dbReference>
<evidence type="ECO:0000256" key="3">
    <source>
        <dbReference type="ARBA" id="ARBA00022741"/>
    </source>
</evidence>
<gene>
    <name evidence="6" type="ORF">SAMN05216418_3149</name>
</gene>
<dbReference type="InterPro" id="IPR027417">
    <property type="entry name" value="P-loop_NTPase"/>
</dbReference>
<evidence type="ECO:0000313" key="6">
    <source>
        <dbReference type="EMBL" id="SDC86874.1"/>
    </source>
</evidence>
<dbReference type="AlphaFoldDB" id="A0A1G6Q4M2"/>
<evidence type="ECO:0000256" key="2">
    <source>
        <dbReference type="ARBA" id="ARBA00022448"/>
    </source>
</evidence>
<dbReference type="PROSITE" id="PS00211">
    <property type="entry name" value="ABC_TRANSPORTER_1"/>
    <property type="match status" value="1"/>
</dbReference>
<keyword evidence="4 6" id="KW-0067">ATP-binding</keyword>
<accession>A0A1G6Q4M2</accession>
<dbReference type="InterPro" id="IPR050153">
    <property type="entry name" value="Metal_Ion_Import_ABC"/>
</dbReference>
<dbReference type="Proteomes" id="UP000183203">
    <property type="component" value="Unassembled WGS sequence"/>
</dbReference>
<dbReference type="PROSITE" id="PS50893">
    <property type="entry name" value="ABC_TRANSPORTER_2"/>
    <property type="match status" value="1"/>
</dbReference>
<comment type="similarity">
    <text evidence="1">Belongs to the ABC transporter superfamily.</text>
</comment>
<evidence type="ECO:0000259" key="5">
    <source>
        <dbReference type="PROSITE" id="PS50893"/>
    </source>
</evidence>
<keyword evidence="3" id="KW-0547">Nucleotide-binding</keyword>
<dbReference type="RefSeq" id="WP_058233285.1">
    <property type="nucleotide sequence ID" value="NZ_FMYG01000008.1"/>
</dbReference>
<dbReference type="InterPro" id="IPR047748">
    <property type="entry name" value="AztA-like"/>
</dbReference>
<reference evidence="6 7" key="1">
    <citation type="submission" date="2016-09" db="EMBL/GenBank/DDBJ databases">
        <authorList>
            <person name="Capua I."/>
            <person name="De Benedictis P."/>
            <person name="Joannis T."/>
            <person name="Lombin L.H."/>
            <person name="Cattoli G."/>
        </authorList>
    </citation>
    <scope>NUCLEOTIDE SEQUENCE [LARGE SCALE GENOMIC DNA]</scope>
    <source>
        <strain evidence="6 7">NIO-1002</strain>
    </source>
</reference>
<keyword evidence="2" id="KW-0813">Transport</keyword>
<evidence type="ECO:0000313" key="7">
    <source>
        <dbReference type="Proteomes" id="UP000183203"/>
    </source>
</evidence>
<dbReference type="GO" id="GO:0005524">
    <property type="term" value="F:ATP binding"/>
    <property type="evidence" value="ECO:0007669"/>
    <property type="project" value="UniProtKB-KW"/>
</dbReference>
<dbReference type="SUPFAM" id="SSF52540">
    <property type="entry name" value="P-loop containing nucleoside triphosphate hydrolases"/>
    <property type="match status" value="1"/>
</dbReference>
<dbReference type="EMBL" id="FMYG01000008">
    <property type="protein sequence ID" value="SDC86874.1"/>
    <property type="molecule type" value="Genomic_DNA"/>
</dbReference>
<dbReference type="InterPro" id="IPR003439">
    <property type="entry name" value="ABC_transporter-like_ATP-bd"/>
</dbReference>
<dbReference type="NCBIfam" id="NF040873">
    <property type="entry name" value="AztA"/>
    <property type="match status" value="1"/>
</dbReference>
<dbReference type="OrthoDB" id="5296765at2"/>
<sequence>MPLTAVVARAIRVDFGGTPALSGVDLDVAAGALTVLVGPNGAGKSTLLEVLAGAREPSSGRVDVGTRSRAFVPQRAAVSEHLPLTVREMVSVGAWGRTGAFRRLTADDRAAIAGAMERLDVLPLARRPFASLSGGQRQRALLAQGLAREADILFLDEPTTGLDAASAERNRAAIVHERRRGATVVCVSHDARLIGDADQVVELDAGRVVGAREGVTPACEPVR</sequence>
<feature type="domain" description="ABC transporter" evidence="5">
    <location>
        <begin position="1"/>
        <end position="222"/>
    </location>
</feature>
<dbReference type="Pfam" id="PF00005">
    <property type="entry name" value="ABC_tran"/>
    <property type="match status" value="1"/>
</dbReference>
<protein>
    <submittedName>
        <fullName evidence="6">Zinc/manganese transport system ATP-binding protein</fullName>
    </submittedName>
</protein>
<dbReference type="InterPro" id="IPR003593">
    <property type="entry name" value="AAA+_ATPase"/>
</dbReference>
<evidence type="ECO:0000256" key="1">
    <source>
        <dbReference type="ARBA" id="ARBA00005417"/>
    </source>
</evidence>
<dbReference type="PANTHER" id="PTHR42734">
    <property type="entry name" value="METAL TRANSPORT SYSTEM ATP-BINDING PROTEIN TM_0124-RELATED"/>
    <property type="match status" value="1"/>
</dbReference>
<name>A0A1G6Q4M2_9MICO</name>
<organism evidence="6 7">
    <name type="scientific">Microbacterium enclense</name>
    <dbReference type="NCBI Taxonomy" id="993073"/>
    <lineage>
        <taxon>Bacteria</taxon>
        <taxon>Bacillati</taxon>
        <taxon>Actinomycetota</taxon>
        <taxon>Actinomycetes</taxon>
        <taxon>Micrococcales</taxon>
        <taxon>Microbacteriaceae</taxon>
        <taxon>Microbacterium</taxon>
    </lineage>
</organism>
<evidence type="ECO:0000256" key="4">
    <source>
        <dbReference type="ARBA" id="ARBA00022840"/>
    </source>
</evidence>
<proteinExistence type="inferred from homology"/>
<dbReference type="GO" id="GO:0016887">
    <property type="term" value="F:ATP hydrolysis activity"/>
    <property type="evidence" value="ECO:0007669"/>
    <property type="project" value="InterPro"/>
</dbReference>